<reference evidence="3" key="1">
    <citation type="submission" date="2017-06" db="EMBL/GenBank/DDBJ databases">
        <authorList>
            <person name="Rodrigo-Torres L."/>
            <person name="Arahal R.D."/>
            <person name="Lucena T."/>
        </authorList>
    </citation>
    <scope>NUCLEOTIDE SEQUENCE [LARGE SCALE GENOMIC DNA]</scope>
    <source>
        <strain evidence="3">CECT 9192</strain>
    </source>
</reference>
<keyword evidence="3" id="KW-1185">Reference proteome</keyword>
<accession>A0A1Y6MJX6</accession>
<gene>
    <name evidence="2" type="ORF">PAND9192_02538</name>
</gene>
<keyword evidence="1" id="KW-0732">Signal</keyword>
<evidence type="ECO:0000313" key="2">
    <source>
        <dbReference type="EMBL" id="SMY36209.1"/>
    </source>
</evidence>
<evidence type="ECO:0000313" key="3">
    <source>
        <dbReference type="Proteomes" id="UP000195719"/>
    </source>
</evidence>
<evidence type="ECO:0008006" key="4">
    <source>
        <dbReference type="Google" id="ProtNLM"/>
    </source>
</evidence>
<dbReference type="EMBL" id="FYAJ01000004">
    <property type="protein sequence ID" value="SMY36209.1"/>
    <property type="molecule type" value="Genomic_DNA"/>
</dbReference>
<feature type="signal peptide" evidence="1">
    <location>
        <begin position="1"/>
        <end position="24"/>
    </location>
</feature>
<dbReference type="AlphaFoldDB" id="A0A1Y6MJX6"/>
<evidence type="ECO:0000256" key="1">
    <source>
        <dbReference type="SAM" id="SignalP"/>
    </source>
</evidence>
<dbReference type="RefSeq" id="WP_087854091.1">
    <property type="nucleotide sequence ID" value="NZ_FYAJ01000004.1"/>
</dbReference>
<sequence length="151" mass="16956">MKTLFRCCCMLILLLSVNSCSVLTANKPSVWVKLTTQTANFHTDNDNVILNGSSSKKFYNHLRLTCSQGTVNINKIKINYDNGEFQQFRTKGLMTQNSTSPPELLDYPDSKITAIEINFHSLGNKQLSIVGITPKAIIEVWGKEQQPIIFS</sequence>
<protein>
    <recommendedName>
        <fullName evidence="4">Lipoprotein</fullName>
    </recommendedName>
</protein>
<proteinExistence type="predicted"/>
<dbReference type="Proteomes" id="UP000195719">
    <property type="component" value="Unassembled WGS sequence"/>
</dbReference>
<feature type="chain" id="PRO_5012893306" description="Lipoprotein" evidence="1">
    <location>
        <begin position="25"/>
        <end position="151"/>
    </location>
</feature>
<organism evidence="2 3">
    <name type="scientific">Photobacterium andalusiense</name>
    <dbReference type="NCBI Taxonomy" id="2204296"/>
    <lineage>
        <taxon>Bacteria</taxon>
        <taxon>Pseudomonadati</taxon>
        <taxon>Pseudomonadota</taxon>
        <taxon>Gammaproteobacteria</taxon>
        <taxon>Vibrionales</taxon>
        <taxon>Vibrionaceae</taxon>
        <taxon>Photobacterium</taxon>
    </lineage>
</organism>
<name>A0A1Y6MJX6_9GAMM</name>